<name>A0A8J8SHT7_9FIRM</name>
<accession>A0A8J8SHT7</accession>
<dbReference type="KEGG" id="vpy:HZI73_16305"/>
<keyword evidence="2" id="KW-0732">Signal</keyword>
<evidence type="ECO:0000256" key="1">
    <source>
        <dbReference type="SAM" id="MobiDB-lite"/>
    </source>
</evidence>
<proteinExistence type="predicted"/>
<feature type="region of interest" description="Disordered" evidence="1">
    <location>
        <begin position="26"/>
        <end position="68"/>
    </location>
</feature>
<dbReference type="PROSITE" id="PS51257">
    <property type="entry name" value="PROKAR_LIPOPROTEIN"/>
    <property type="match status" value="1"/>
</dbReference>
<evidence type="ECO:0000256" key="2">
    <source>
        <dbReference type="SAM" id="SignalP"/>
    </source>
</evidence>
<evidence type="ECO:0000313" key="3">
    <source>
        <dbReference type="EMBL" id="QUI23758.1"/>
    </source>
</evidence>
<dbReference type="Proteomes" id="UP000683246">
    <property type="component" value="Chromosome"/>
</dbReference>
<organism evidence="3 4">
    <name type="scientific">Vallitalea pronyensis</name>
    <dbReference type="NCBI Taxonomy" id="1348613"/>
    <lineage>
        <taxon>Bacteria</taxon>
        <taxon>Bacillati</taxon>
        <taxon>Bacillota</taxon>
        <taxon>Clostridia</taxon>
        <taxon>Lachnospirales</taxon>
        <taxon>Vallitaleaceae</taxon>
        <taxon>Vallitalea</taxon>
    </lineage>
</organism>
<dbReference type="AlphaFoldDB" id="A0A8J8SHT7"/>
<protein>
    <recommendedName>
        <fullName evidence="5">PsbP C-terminal domain-containing protein</fullName>
    </recommendedName>
</protein>
<dbReference type="EMBL" id="CP058649">
    <property type="protein sequence ID" value="QUI23758.1"/>
    <property type="molecule type" value="Genomic_DNA"/>
</dbReference>
<evidence type="ECO:0008006" key="5">
    <source>
        <dbReference type="Google" id="ProtNLM"/>
    </source>
</evidence>
<evidence type="ECO:0000313" key="4">
    <source>
        <dbReference type="Proteomes" id="UP000683246"/>
    </source>
</evidence>
<feature type="compositionally biased region" description="Acidic residues" evidence="1">
    <location>
        <begin position="41"/>
        <end position="64"/>
    </location>
</feature>
<reference evidence="3" key="1">
    <citation type="submission" date="2020-07" db="EMBL/GenBank/DDBJ databases">
        <title>Vallitalea pronyensis genome.</title>
        <authorList>
            <person name="Postec A."/>
        </authorList>
    </citation>
    <scope>NUCLEOTIDE SEQUENCE</scope>
    <source>
        <strain evidence="3">FatNI3</strain>
    </source>
</reference>
<gene>
    <name evidence="3" type="ORF">HZI73_16305</name>
</gene>
<dbReference type="RefSeq" id="WP_212694444.1">
    <property type="nucleotide sequence ID" value="NZ_CP058649.1"/>
</dbReference>
<keyword evidence="4" id="KW-1185">Reference proteome</keyword>
<feature type="signal peptide" evidence="2">
    <location>
        <begin position="1"/>
        <end position="20"/>
    </location>
</feature>
<sequence length="241" mass="26667">MKKIKILLCLILVFTMMAFVGCQSKDGDSAETGKPDSSVDSADDQNNDADDETEGNTDSTDDPTESASAGVLTLGVTEGNIYKNDFFNLQAEIPEDWYQYTEEELIDKSLLSDVSEVATAESVDIFCFTDATGLANVTCTVEQFDKEFYKSLQGYAEFDRATTNLLCDEEKTTELTEVELGGQKFLTYTAVMSIDEDNCIMTSYVAIMNDYAIIIEGSYYDDDEESPAIIQSIIDSVTFQQ</sequence>
<feature type="chain" id="PRO_5039688016" description="PsbP C-terminal domain-containing protein" evidence="2">
    <location>
        <begin position="21"/>
        <end position="241"/>
    </location>
</feature>